<protein>
    <recommendedName>
        <fullName evidence="4">Genetic suppressor element-like domain-containing protein</fullName>
    </recommendedName>
</protein>
<name>A0A087TUS8_STEMI</name>
<dbReference type="PANTHER" id="PTHR40240:SF1">
    <property type="entry name" value="PLEXUS, ISOFORM A"/>
    <property type="match status" value="1"/>
</dbReference>
<feature type="compositionally biased region" description="Polar residues" evidence="1">
    <location>
        <begin position="849"/>
        <end position="863"/>
    </location>
</feature>
<dbReference type="PANTHER" id="PTHR40240">
    <property type="entry name" value="PLEXUS, ISOFORM A"/>
    <property type="match status" value="1"/>
</dbReference>
<evidence type="ECO:0000313" key="2">
    <source>
        <dbReference type="EMBL" id="KFM68867.1"/>
    </source>
</evidence>
<sequence>MDSQGCVKICKQCHISLTYQWEAFERAFIPINQRQYKIPGSKLPNVEIKPVINSVQQSNSVDPSSSSSINTSDQDEYPLKFVSSSNICSLCECPLNSENVCFIETVPQEKNMYFPSLRLLVKPNNRKNIDQYGRILGCNQCYLILKNQWEVFESAHVPHSQRQYEIFSSSLEREQGVQFANNVCLSNASAALHIQVSSPDIKVDLSKHSSNVEPLLTTVNTLTVSSVTETSASMLTSDNSPNDIKAIPGKLPCNPEETVPRICGPLDVPYVRPLFLMQINCFVCGEPNSSGLTYAIRSGPIVMSNIDKMSEEVPFFPFLTKHPLPDGAEKLSNDGNALVCMFCYHSLISQWLAYESSPYQEDANPWHRRYNTHNYVCYICGITTYRKRVCSISVKDFPFLLEHTRPSGALTLLNGECVVTCQTCFESIISQWKDFERMKVPVEMRKYNWIVLPPPPDDENSRGCQILSCQDSMGSNVSHLDNDLEHVDKSGTPHGLKPVSSHLSVPTPYGLPKPVGRSVVSPVHQSSSHTSATFSPFGNGVNPALNATRTSSFAAALRKLAKQAVDPAAEKELSPISPVSSPASNQQSSQSRHPAALTLYANNQSSSALHGSPPPSVSITPLQNASGKALDLGRYMVDSRNGNSLEPLSFKMESSKLINVCSDKRSDAPSGNKHLAAQPSTLVNLRQEMKGFQPYRNSDERHPASSRIYNSPPPSAVSGYSYHPSFGQPSQLQMQQYRLEETVYMERYRVLRPPSLSYQPPNPLNHPRASPYHGGYLPDLPPSLKPGLQNNSAYTPNRYVQEEGNHPENNSIRKHNADIYREQEKYLEREEQECREREMEYLRKEQTHTRQSPLSRPSSCRTDVSNEDKGHMGSITQGTPRDYVRRLSPLSSSAPLNLARNINHTESEVMPDEEYVTSHSMLHENTDFNKQMFQRHNHVRMNY</sequence>
<evidence type="ECO:0000256" key="1">
    <source>
        <dbReference type="SAM" id="MobiDB-lite"/>
    </source>
</evidence>
<dbReference type="EMBL" id="KK116824">
    <property type="protein sequence ID" value="KFM68867.1"/>
    <property type="molecule type" value="Genomic_DNA"/>
</dbReference>
<keyword evidence="3" id="KW-1185">Reference proteome</keyword>
<feature type="region of interest" description="Disordered" evidence="1">
    <location>
        <begin position="569"/>
        <end position="593"/>
    </location>
</feature>
<dbReference type="AlphaFoldDB" id="A0A087TUS8"/>
<proteinExistence type="predicted"/>
<gene>
    <name evidence="2" type="ORF">X975_17292</name>
</gene>
<feature type="compositionally biased region" description="Low complexity" evidence="1">
    <location>
        <begin position="518"/>
        <end position="531"/>
    </location>
</feature>
<evidence type="ECO:0008006" key="4">
    <source>
        <dbReference type="Google" id="ProtNLM"/>
    </source>
</evidence>
<feature type="compositionally biased region" description="Low complexity" evidence="1">
    <location>
        <begin position="577"/>
        <end position="591"/>
    </location>
</feature>
<dbReference type="OrthoDB" id="8744624at2759"/>
<feature type="region of interest" description="Disordered" evidence="1">
    <location>
        <begin position="486"/>
        <end position="538"/>
    </location>
</feature>
<reference evidence="2 3" key="1">
    <citation type="submission" date="2013-11" db="EMBL/GenBank/DDBJ databases">
        <title>Genome sequencing of Stegodyphus mimosarum.</title>
        <authorList>
            <person name="Bechsgaard J."/>
        </authorList>
    </citation>
    <scope>NUCLEOTIDE SEQUENCE [LARGE SCALE GENOMIC DNA]</scope>
</reference>
<accession>A0A087TUS8</accession>
<evidence type="ECO:0000313" key="3">
    <source>
        <dbReference type="Proteomes" id="UP000054359"/>
    </source>
</evidence>
<organism evidence="2 3">
    <name type="scientific">Stegodyphus mimosarum</name>
    <name type="common">African social velvet spider</name>
    <dbReference type="NCBI Taxonomy" id="407821"/>
    <lineage>
        <taxon>Eukaryota</taxon>
        <taxon>Metazoa</taxon>
        <taxon>Ecdysozoa</taxon>
        <taxon>Arthropoda</taxon>
        <taxon>Chelicerata</taxon>
        <taxon>Arachnida</taxon>
        <taxon>Araneae</taxon>
        <taxon>Araneomorphae</taxon>
        <taxon>Entelegynae</taxon>
        <taxon>Eresoidea</taxon>
        <taxon>Eresidae</taxon>
        <taxon>Stegodyphus</taxon>
    </lineage>
</organism>
<dbReference type="Proteomes" id="UP000054359">
    <property type="component" value="Unassembled WGS sequence"/>
</dbReference>
<dbReference type="STRING" id="407821.A0A087TUS8"/>
<feature type="non-terminal residue" evidence="2">
    <location>
        <position position="943"/>
    </location>
</feature>
<feature type="region of interest" description="Disordered" evidence="1">
    <location>
        <begin position="843"/>
        <end position="879"/>
    </location>
</feature>
<feature type="region of interest" description="Disordered" evidence="1">
    <location>
        <begin position="695"/>
        <end position="724"/>
    </location>
</feature>